<reference evidence="1 2" key="1">
    <citation type="submission" date="2023-07" db="EMBL/GenBank/DDBJ databases">
        <title>Genomic Encyclopedia of Type Strains, Phase IV (KMG-IV): sequencing the most valuable type-strain genomes for metagenomic binning, comparative biology and taxonomic classification.</title>
        <authorList>
            <person name="Goeker M."/>
        </authorList>
    </citation>
    <scope>NUCLEOTIDE SEQUENCE [LARGE SCALE GENOMIC DNA]</scope>
    <source>
        <strain evidence="1 2">DSM 46876</strain>
    </source>
</reference>
<dbReference type="Proteomes" id="UP001238450">
    <property type="component" value="Unassembled WGS sequence"/>
</dbReference>
<sequence length="75" mass="8802">MSINLLRANLEALEEEIHRTGDALVQFQYNEQELYSLVSRKFTDMRFMIDEARRMLEGDTNEISTTETYTIPKAL</sequence>
<gene>
    <name evidence="1" type="ORF">J2Z48_002676</name>
</gene>
<comment type="caution">
    <text evidence="1">The sequence shown here is derived from an EMBL/GenBank/DDBJ whole genome shotgun (WGS) entry which is preliminary data.</text>
</comment>
<dbReference type="AlphaFoldDB" id="A0AAJ1THD3"/>
<keyword evidence="2" id="KW-1185">Reference proteome</keyword>
<evidence type="ECO:0000313" key="2">
    <source>
        <dbReference type="Proteomes" id="UP001238450"/>
    </source>
</evidence>
<dbReference type="RefSeq" id="WP_307254229.1">
    <property type="nucleotide sequence ID" value="NZ_JAUSUV010000012.1"/>
</dbReference>
<organism evidence="1 2">
    <name type="scientific">Croceifilum oryzae</name>
    <dbReference type="NCBI Taxonomy" id="1553429"/>
    <lineage>
        <taxon>Bacteria</taxon>
        <taxon>Bacillati</taxon>
        <taxon>Bacillota</taxon>
        <taxon>Bacilli</taxon>
        <taxon>Bacillales</taxon>
        <taxon>Thermoactinomycetaceae</taxon>
        <taxon>Croceifilum</taxon>
    </lineage>
</organism>
<name>A0AAJ1THD3_9BACL</name>
<protein>
    <submittedName>
        <fullName evidence="1">Uncharacterized protein</fullName>
    </submittedName>
</protein>
<accession>A0AAJ1THD3</accession>
<proteinExistence type="predicted"/>
<dbReference type="EMBL" id="JAUSUV010000012">
    <property type="protein sequence ID" value="MDQ0418484.1"/>
    <property type="molecule type" value="Genomic_DNA"/>
</dbReference>
<evidence type="ECO:0000313" key="1">
    <source>
        <dbReference type="EMBL" id="MDQ0418484.1"/>
    </source>
</evidence>